<feature type="region of interest" description="Disordered" evidence="1">
    <location>
        <begin position="299"/>
        <end position="321"/>
    </location>
</feature>
<dbReference type="STRING" id="454130.A0A0U5GJP1"/>
<feature type="region of interest" description="Disordered" evidence="1">
    <location>
        <begin position="82"/>
        <end position="106"/>
    </location>
</feature>
<sequence>MLIDGEKWAYRPLTLIKKKGRPVSQCLHCRTLRESRSAHVKCGCGPANPEKRNAETRNSYPQCNCARGERCACALKTEPSMDPVSEPSWADSHPHHESNNTLAETESAVAVHSEDYSNYSGQFYSIQTSASANARESQTLDQHTSLQYNSAEDNLPTNPVMLPAEISYFTGLSSAMVPEHPAQTARDDSSVQPLMAESPNLDMSLFSAVDLPAMTTLGGSMNDINSGNFYGEEVFPSTYTRFIPGLTEADAYTLDWEGLQPDLLGSGNAELLEHMPHAFAPYDPRFSAPLLPDRIGQVEELGSSSNRGNKGISQPYTGQNT</sequence>
<dbReference type="PANTHER" id="PTHR28088">
    <property type="entry name" value="TRANSCRIPTIONAL ACTIVATOR HAA1-RELATED"/>
    <property type="match status" value="1"/>
</dbReference>
<protein>
    <recommendedName>
        <fullName evidence="4">Copper-fist domain-containing protein</fullName>
    </recommendedName>
</protein>
<dbReference type="InterPro" id="IPR051763">
    <property type="entry name" value="Copper_Homeo_Regul"/>
</dbReference>
<organism evidence="2 3">
    <name type="scientific">Aspergillus calidoustus</name>
    <dbReference type="NCBI Taxonomy" id="454130"/>
    <lineage>
        <taxon>Eukaryota</taxon>
        <taxon>Fungi</taxon>
        <taxon>Dikarya</taxon>
        <taxon>Ascomycota</taxon>
        <taxon>Pezizomycotina</taxon>
        <taxon>Eurotiomycetes</taxon>
        <taxon>Eurotiomycetidae</taxon>
        <taxon>Eurotiales</taxon>
        <taxon>Aspergillaceae</taxon>
        <taxon>Aspergillus</taxon>
        <taxon>Aspergillus subgen. Nidulantes</taxon>
    </lineage>
</organism>
<feature type="compositionally biased region" description="Polar residues" evidence="1">
    <location>
        <begin position="302"/>
        <end position="321"/>
    </location>
</feature>
<gene>
    <name evidence="2" type="ORF">ASPCAL15094</name>
</gene>
<dbReference type="GO" id="GO:0006879">
    <property type="term" value="P:intracellular iron ion homeostasis"/>
    <property type="evidence" value="ECO:0007669"/>
    <property type="project" value="TreeGrafter"/>
</dbReference>
<dbReference type="OrthoDB" id="5600085at2759"/>
<evidence type="ECO:0000313" key="3">
    <source>
        <dbReference type="Proteomes" id="UP000054771"/>
    </source>
</evidence>
<reference evidence="3" key="1">
    <citation type="journal article" date="2016" name="Genome Announc.">
        <title>Draft genome sequences of fungus Aspergillus calidoustus.</title>
        <authorList>
            <person name="Horn F."/>
            <person name="Linde J."/>
            <person name="Mattern D.J."/>
            <person name="Walther G."/>
            <person name="Guthke R."/>
            <person name="Scherlach K."/>
            <person name="Martin K."/>
            <person name="Brakhage A.A."/>
            <person name="Petzke L."/>
            <person name="Valiante V."/>
        </authorList>
    </citation>
    <scope>NUCLEOTIDE SEQUENCE [LARGE SCALE GENOMIC DNA]</scope>
    <source>
        <strain evidence="3">SF006504</strain>
    </source>
</reference>
<evidence type="ECO:0008006" key="4">
    <source>
        <dbReference type="Google" id="ProtNLM"/>
    </source>
</evidence>
<dbReference type="GO" id="GO:0005507">
    <property type="term" value="F:copper ion binding"/>
    <property type="evidence" value="ECO:0007669"/>
    <property type="project" value="TreeGrafter"/>
</dbReference>
<dbReference type="GO" id="GO:0000981">
    <property type="term" value="F:DNA-binding transcription factor activity, RNA polymerase II-specific"/>
    <property type="evidence" value="ECO:0007669"/>
    <property type="project" value="TreeGrafter"/>
</dbReference>
<dbReference type="Proteomes" id="UP000054771">
    <property type="component" value="Unassembled WGS sequence"/>
</dbReference>
<proteinExistence type="predicted"/>
<dbReference type="AlphaFoldDB" id="A0A0U5GJP1"/>
<name>A0A0U5GJP1_ASPCI</name>
<evidence type="ECO:0000256" key="1">
    <source>
        <dbReference type="SAM" id="MobiDB-lite"/>
    </source>
</evidence>
<dbReference type="GO" id="GO:0045944">
    <property type="term" value="P:positive regulation of transcription by RNA polymerase II"/>
    <property type="evidence" value="ECO:0007669"/>
    <property type="project" value="TreeGrafter"/>
</dbReference>
<dbReference type="GO" id="GO:0000978">
    <property type="term" value="F:RNA polymerase II cis-regulatory region sequence-specific DNA binding"/>
    <property type="evidence" value="ECO:0007669"/>
    <property type="project" value="TreeGrafter"/>
</dbReference>
<dbReference type="EMBL" id="CDMC01000040">
    <property type="protein sequence ID" value="CEL12000.1"/>
    <property type="molecule type" value="Genomic_DNA"/>
</dbReference>
<evidence type="ECO:0000313" key="2">
    <source>
        <dbReference type="EMBL" id="CEL12000.1"/>
    </source>
</evidence>
<keyword evidence="3" id="KW-1185">Reference proteome</keyword>
<dbReference type="PANTHER" id="PTHR28088:SF5">
    <property type="entry name" value="TRANSCRIPTIONAL ACTIVATOR HAA1-RELATED"/>
    <property type="match status" value="1"/>
</dbReference>
<dbReference type="GO" id="GO:0005634">
    <property type="term" value="C:nucleus"/>
    <property type="evidence" value="ECO:0007669"/>
    <property type="project" value="TreeGrafter"/>
</dbReference>
<dbReference type="GO" id="GO:0006878">
    <property type="term" value="P:intracellular copper ion homeostasis"/>
    <property type="evidence" value="ECO:0007669"/>
    <property type="project" value="TreeGrafter"/>
</dbReference>
<accession>A0A0U5GJP1</accession>